<evidence type="ECO:0000313" key="2">
    <source>
        <dbReference type="Proteomes" id="UP000652760"/>
    </source>
</evidence>
<gene>
    <name evidence="1" type="ORF">JHL17_08675</name>
</gene>
<keyword evidence="2" id="KW-1185">Reference proteome</keyword>
<sequence length="103" mass="11254">MTMQTDVASYAAGCLLFITPSLNSGCEATAQLYLCYLSPLPPGRSASFRSLSLEDCISILSIVGDGEFGAWLFERYLDFSPVTALVEEWLNQPPGAVSQKRRI</sequence>
<accession>A0ABS1F239</accession>
<protein>
    <submittedName>
        <fullName evidence="1">Uncharacterized protein</fullName>
    </submittedName>
</protein>
<proteinExistence type="predicted"/>
<dbReference type="Proteomes" id="UP000652760">
    <property type="component" value="Unassembled WGS sequence"/>
</dbReference>
<dbReference type="EMBL" id="JAENHM010000027">
    <property type="protein sequence ID" value="MBK1837485.1"/>
    <property type="molecule type" value="Genomic_DNA"/>
</dbReference>
<comment type="caution">
    <text evidence="1">The sequence shown here is derived from an EMBL/GenBank/DDBJ whole genome shotgun (WGS) entry which is preliminary data.</text>
</comment>
<reference evidence="2" key="1">
    <citation type="submission" date="2021-01" db="EMBL/GenBank/DDBJ databases">
        <title>Genome public.</title>
        <authorList>
            <person name="Liu C."/>
            <person name="Sun Q."/>
        </authorList>
    </citation>
    <scope>NUCLEOTIDE SEQUENCE [LARGE SCALE GENOMIC DNA]</scope>
    <source>
        <strain evidence="2">YIM B02556</strain>
    </source>
</reference>
<name>A0ABS1F239_9PROT</name>
<evidence type="ECO:0000313" key="1">
    <source>
        <dbReference type="EMBL" id="MBK1837485.1"/>
    </source>
</evidence>
<organism evidence="1 2">
    <name type="scientific">Azospirillum endophyticum</name>
    <dbReference type="NCBI Taxonomy" id="2800326"/>
    <lineage>
        <taxon>Bacteria</taxon>
        <taxon>Pseudomonadati</taxon>
        <taxon>Pseudomonadota</taxon>
        <taxon>Alphaproteobacteria</taxon>
        <taxon>Rhodospirillales</taxon>
        <taxon>Azospirillaceae</taxon>
        <taxon>Azospirillum</taxon>
    </lineage>
</organism>